<protein>
    <submittedName>
        <fullName evidence="1">Uncharacterized protein</fullName>
    </submittedName>
</protein>
<sequence length="59" mass="6361">GRSVTSWVRQTVEAVTDRDVSLSTESTNRLSGVNVGDAQRASQAARGARALRHLRALLL</sequence>
<dbReference type="Proteomes" id="UP001432322">
    <property type="component" value="Unassembled WGS sequence"/>
</dbReference>
<proteinExistence type="predicted"/>
<accession>A0AAV5V6E3</accession>
<keyword evidence="2" id="KW-1185">Reference proteome</keyword>
<dbReference type="AlphaFoldDB" id="A0AAV5V6E3"/>
<dbReference type="EMBL" id="BTSY01000002">
    <property type="protein sequence ID" value="GMT13410.1"/>
    <property type="molecule type" value="Genomic_DNA"/>
</dbReference>
<comment type="caution">
    <text evidence="1">The sequence shown here is derived from an EMBL/GenBank/DDBJ whole genome shotgun (WGS) entry which is preliminary data.</text>
</comment>
<name>A0AAV5V6E3_9BILA</name>
<evidence type="ECO:0000313" key="2">
    <source>
        <dbReference type="Proteomes" id="UP001432322"/>
    </source>
</evidence>
<reference evidence="1" key="1">
    <citation type="submission" date="2023-10" db="EMBL/GenBank/DDBJ databases">
        <title>Genome assembly of Pristionchus species.</title>
        <authorList>
            <person name="Yoshida K."/>
            <person name="Sommer R.J."/>
        </authorList>
    </citation>
    <scope>NUCLEOTIDE SEQUENCE</scope>
    <source>
        <strain evidence="1">RS5133</strain>
    </source>
</reference>
<gene>
    <name evidence="1" type="ORF">PFISCL1PPCAC_4707</name>
</gene>
<evidence type="ECO:0000313" key="1">
    <source>
        <dbReference type="EMBL" id="GMT13410.1"/>
    </source>
</evidence>
<organism evidence="1 2">
    <name type="scientific">Pristionchus fissidentatus</name>
    <dbReference type="NCBI Taxonomy" id="1538716"/>
    <lineage>
        <taxon>Eukaryota</taxon>
        <taxon>Metazoa</taxon>
        <taxon>Ecdysozoa</taxon>
        <taxon>Nematoda</taxon>
        <taxon>Chromadorea</taxon>
        <taxon>Rhabditida</taxon>
        <taxon>Rhabditina</taxon>
        <taxon>Diplogasteromorpha</taxon>
        <taxon>Diplogasteroidea</taxon>
        <taxon>Neodiplogasteridae</taxon>
        <taxon>Pristionchus</taxon>
    </lineage>
</organism>
<feature type="non-terminal residue" evidence="1">
    <location>
        <position position="1"/>
    </location>
</feature>